<keyword evidence="2" id="KW-0732">Signal</keyword>
<evidence type="ECO:0000259" key="3">
    <source>
        <dbReference type="Pfam" id="PF13628"/>
    </source>
</evidence>
<sequence>MKVLLQTAAAGLLAVTLSACGDKAGEQRADGQGNEPVNIAQDVAGAATGVASGAVGAVSADAFARDAAIGGLYEVESSKLALTRSKNPDVIATAKMIIADHTLANDELKALAAAGKAPSLPTSLDERRKGMLDNLTGAAANDFDDRYLDQQTMAHHEALLAFNGYARMGDNADLKAFAAKHAPKLEAHAEMVTKLDRSTNADDEAGSGKSAKANALGKAAHDAKH</sequence>
<organism evidence="4">
    <name type="scientific">Caulobacter sp. 73W</name>
    <dbReference type="NCBI Taxonomy" id="3161137"/>
    <lineage>
        <taxon>Bacteria</taxon>
        <taxon>Pseudomonadati</taxon>
        <taxon>Pseudomonadota</taxon>
        <taxon>Alphaproteobacteria</taxon>
        <taxon>Caulobacterales</taxon>
        <taxon>Caulobacteraceae</taxon>
        <taxon>Caulobacter</taxon>
    </lineage>
</organism>
<reference evidence="4" key="1">
    <citation type="submission" date="2024-06" db="EMBL/GenBank/DDBJ databases">
        <title>Caulobacter inopinatus, sp. nov.</title>
        <authorList>
            <person name="Donachie S.P."/>
        </authorList>
    </citation>
    <scope>NUCLEOTIDE SEQUENCE</scope>
    <source>
        <strain evidence="4">73W</strain>
    </source>
</reference>
<name>A0AB39KYB6_9CAUL</name>
<evidence type="ECO:0000313" key="4">
    <source>
        <dbReference type="EMBL" id="XDO98196.1"/>
    </source>
</evidence>
<dbReference type="InterPro" id="IPR012347">
    <property type="entry name" value="Ferritin-like"/>
</dbReference>
<evidence type="ECO:0000256" key="2">
    <source>
        <dbReference type="SAM" id="SignalP"/>
    </source>
</evidence>
<dbReference type="InterPro" id="IPR025419">
    <property type="entry name" value="DUF4142"/>
</dbReference>
<dbReference type="RefSeq" id="WP_369061919.1">
    <property type="nucleotide sequence ID" value="NZ_CP158375.1"/>
</dbReference>
<dbReference type="PANTHER" id="PTHR38593:SF1">
    <property type="entry name" value="BLR2558 PROTEIN"/>
    <property type="match status" value="1"/>
</dbReference>
<dbReference type="AlphaFoldDB" id="A0AB39KYB6"/>
<evidence type="ECO:0000256" key="1">
    <source>
        <dbReference type="SAM" id="MobiDB-lite"/>
    </source>
</evidence>
<dbReference type="PANTHER" id="PTHR38593">
    <property type="entry name" value="BLR2558 PROTEIN"/>
    <property type="match status" value="1"/>
</dbReference>
<feature type="signal peptide" evidence="2">
    <location>
        <begin position="1"/>
        <end position="19"/>
    </location>
</feature>
<dbReference type="EMBL" id="CP158375">
    <property type="protein sequence ID" value="XDO98196.1"/>
    <property type="molecule type" value="Genomic_DNA"/>
</dbReference>
<proteinExistence type="predicted"/>
<dbReference type="Gene3D" id="1.20.1260.10">
    <property type="match status" value="1"/>
</dbReference>
<feature type="domain" description="DUF4142" evidence="3">
    <location>
        <begin position="60"/>
        <end position="195"/>
    </location>
</feature>
<gene>
    <name evidence="4" type="ORF">ABOZ73_07210</name>
</gene>
<protein>
    <submittedName>
        <fullName evidence="4">DUF4142 domain-containing protein</fullName>
    </submittedName>
</protein>
<feature type="region of interest" description="Disordered" evidence="1">
    <location>
        <begin position="196"/>
        <end position="225"/>
    </location>
</feature>
<accession>A0AB39KYB6</accession>
<dbReference type="Pfam" id="PF13628">
    <property type="entry name" value="DUF4142"/>
    <property type="match status" value="1"/>
</dbReference>
<feature type="chain" id="PRO_5044213291" evidence="2">
    <location>
        <begin position="20"/>
        <end position="225"/>
    </location>
</feature>
<dbReference type="PROSITE" id="PS51257">
    <property type="entry name" value="PROKAR_LIPOPROTEIN"/>
    <property type="match status" value="1"/>
</dbReference>